<accession>A0AAD7ZN20</accession>
<dbReference type="Pfam" id="PF03062">
    <property type="entry name" value="MBOAT"/>
    <property type="match status" value="1"/>
</dbReference>
<feature type="transmembrane region" description="Helical" evidence="12">
    <location>
        <begin position="104"/>
        <end position="126"/>
    </location>
</feature>
<keyword evidence="2" id="KW-0808">Transferase</keyword>
<keyword evidence="3" id="KW-0879">Wnt signaling pathway</keyword>
<dbReference type="InterPro" id="IPR049941">
    <property type="entry name" value="LPLAT_7/PORCN-like"/>
</dbReference>
<evidence type="ECO:0000256" key="3">
    <source>
        <dbReference type="ARBA" id="ARBA00022687"/>
    </source>
</evidence>
<comment type="subcellular location">
    <subcellularLocation>
        <location evidence="1">Membrane</location>
        <topology evidence="1">Multi-pass membrane protein</topology>
    </subcellularLocation>
</comment>
<evidence type="ECO:0000256" key="8">
    <source>
        <dbReference type="ARBA" id="ARBA00038269"/>
    </source>
</evidence>
<keyword evidence="6 12" id="KW-0472">Membrane</keyword>
<evidence type="ECO:0000256" key="5">
    <source>
        <dbReference type="ARBA" id="ARBA00022989"/>
    </source>
</evidence>
<feature type="transmembrane region" description="Helical" evidence="12">
    <location>
        <begin position="451"/>
        <end position="471"/>
    </location>
</feature>
<dbReference type="GO" id="GO:1990698">
    <property type="term" value="F:palmitoleoyltransferase activity"/>
    <property type="evidence" value="ECO:0007669"/>
    <property type="project" value="UniProtKB-EC"/>
</dbReference>
<comment type="caution">
    <text evidence="13">The sequence shown here is derived from an EMBL/GenBank/DDBJ whole genome shotgun (WGS) entry which is preliminary data.</text>
</comment>
<dbReference type="GO" id="GO:0017147">
    <property type="term" value="F:Wnt-protein binding"/>
    <property type="evidence" value="ECO:0007669"/>
    <property type="project" value="TreeGrafter"/>
</dbReference>
<dbReference type="PANTHER" id="PTHR13906">
    <property type="entry name" value="PORCUPINE"/>
    <property type="match status" value="1"/>
</dbReference>
<evidence type="ECO:0000313" key="14">
    <source>
        <dbReference type="Proteomes" id="UP001233999"/>
    </source>
</evidence>
<evidence type="ECO:0000256" key="2">
    <source>
        <dbReference type="ARBA" id="ARBA00022679"/>
    </source>
</evidence>
<dbReference type="AlphaFoldDB" id="A0AAD7ZN20"/>
<evidence type="ECO:0000256" key="9">
    <source>
        <dbReference type="ARBA" id="ARBA00038867"/>
    </source>
</evidence>
<dbReference type="PANTHER" id="PTHR13906:SF12">
    <property type="entry name" value="PROTEIN-SERINE O-PALMITOLEOYLTRANSFERASE PORCUPINE"/>
    <property type="match status" value="1"/>
</dbReference>
<protein>
    <recommendedName>
        <fullName evidence="10">Protein-serine O-palmitoleoyltransferase porcupine</fullName>
        <ecNumber evidence="9">2.3.1.250</ecNumber>
    </recommendedName>
</protein>
<reference evidence="13" key="1">
    <citation type="journal article" date="2023" name="IScience">
        <title>Live-bearing cockroach genome reveals convergent evolutionary mechanisms linked to viviparity in insects and beyond.</title>
        <authorList>
            <person name="Fouks B."/>
            <person name="Harrison M.C."/>
            <person name="Mikhailova A.A."/>
            <person name="Marchal E."/>
            <person name="English S."/>
            <person name="Carruthers M."/>
            <person name="Jennings E.C."/>
            <person name="Chiamaka E.L."/>
            <person name="Frigard R.A."/>
            <person name="Pippel M."/>
            <person name="Attardo G.M."/>
            <person name="Benoit J.B."/>
            <person name="Bornberg-Bauer E."/>
            <person name="Tobe S.S."/>
        </authorList>
    </citation>
    <scope>NUCLEOTIDE SEQUENCE</scope>
    <source>
        <strain evidence="13">Stay&amp;Tobe</strain>
    </source>
</reference>
<dbReference type="Proteomes" id="UP001233999">
    <property type="component" value="Unassembled WGS sequence"/>
</dbReference>
<comment type="catalytic activity">
    <reaction evidence="11">
        <text>[Wnt protein]-L-serine + (9Z)-hexadecenoyl-CoA = [Wnt protein]-O-(9Z)-hexadecenoyl-L-serine + CoA</text>
        <dbReference type="Rhea" id="RHEA:45336"/>
        <dbReference type="Rhea" id="RHEA-COMP:11170"/>
        <dbReference type="Rhea" id="RHEA-COMP:11171"/>
        <dbReference type="ChEBI" id="CHEBI:29999"/>
        <dbReference type="ChEBI" id="CHEBI:57287"/>
        <dbReference type="ChEBI" id="CHEBI:61540"/>
        <dbReference type="ChEBI" id="CHEBI:85189"/>
        <dbReference type="EC" id="2.3.1.250"/>
    </reaction>
</comment>
<keyword evidence="5 12" id="KW-1133">Transmembrane helix</keyword>
<dbReference type="GO" id="GO:0016055">
    <property type="term" value="P:Wnt signaling pathway"/>
    <property type="evidence" value="ECO:0007669"/>
    <property type="project" value="UniProtKB-KW"/>
</dbReference>
<evidence type="ECO:0000256" key="4">
    <source>
        <dbReference type="ARBA" id="ARBA00022692"/>
    </source>
</evidence>
<feature type="transmembrane region" description="Helical" evidence="12">
    <location>
        <begin position="337"/>
        <end position="354"/>
    </location>
</feature>
<proteinExistence type="inferred from homology"/>
<feature type="transmembrane region" description="Helical" evidence="12">
    <location>
        <begin position="190"/>
        <end position="208"/>
    </location>
</feature>
<keyword evidence="4 12" id="KW-0812">Transmembrane</keyword>
<dbReference type="GO" id="GO:0030258">
    <property type="term" value="P:lipid modification"/>
    <property type="evidence" value="ECO:0007669"/>
    <property type="project" value="TreeGrafter"/>
</dbReference>
<feature type="transmembrane region" description="Helical" evidence="12">
    <location>
        <begin position="133"/>
        <end position="153"/>
    </location>
</feature>
<evidence type="ECO:0000256" key="6">
    <source>
        <dbReference type="ARBA" id="ARBA00023136"/>
    </source>
</evidence>
<evidence type="ECO:0000256" key="12">
    <source>
        <dbReference type="SAM" id="Phobius"/>
    </source>
</evidence>
<name>A0AAD7ZN20_DIPPU</name>
<keyword evidence="7" id="KW-0012">Acyltransferase</keyword>
<evidence type="ECO:0000313" key="13">
    <source>
        <dbReference type="EMBL" id="KAJ9583715.1"/>
    </source>
</evidence>
<dbReference type="GO" id="GO:0016020">
    <property type="term" value="C:membrane"/>
    <property type="evidence" value="ECO:0007669"/>
    <property type="project" value="UniProtKB-SubCell"/>
</dbReference>
<feature type="transmembrane region" description="Helical" evidence="12">
    <location>
        <begin position="360"/>
        <end position="377"/>
    </location>
</feature>
<dbReference type="GO" id="GO:0061355">
    <property type="term" value="P:Wnt protein secretion"/>
    <property type="evidence" value="ECO:0007669"/>
    <property type="project" value="TreeGrafter"/>
</dbReference>
<keyword evidence="14" id="KW-1185">Reference proteome</keyword>
<evidence type="ECO:0000256" key="11">
    <source>
        <dbReference type="ARBA" id="ARBA00047978"/>
    </source>
</evidence>
<dbReference type="InterPro" id="IPR004299">
    <property type="entry name" value="MBOAT_fam"/>
</dbReference>
<gene>
    <name evidence="13" type="ORF">L9F63_021936</name>
</gene>
<dbReference type="EC" id="2.3.1.250" evidence="9"/>
<dbReference type="EMBL" id="JASPKZ010007539">
    <property type="protein sequence ID" value="KAJ9583715.1"/>
    <property type="molecule type" value="Genomic_DNA"/>
</dbReference>
<evidence type="ECO:0000256" key="10">
    <source>
        <dbReference type="ARBA" id="ARBA00040371"/>
    </source>
</evidence>
<evidence type="ECO:0000256" key="1">
    <source>
        <dbReference type="ARBA" id="ARBA00004141"/>
    </source>
</evidence>
<comment type="similarity">
    <text evidence="8">Belongs to the membrane-bound acyltransferase family. Porcupine subfamily.</text>
</comment>
<feature type="transmembrane region" description="Helical" evidence="12">
    <location>
        <begin position="228"/>
        <end position="250"/>
    </location>
</feature>
<reference evidence="13" key="2">
    <citation type="submission" date="2023-05" db="EMBL/GenBank/DDBJ databases">
        <authorList>
            <person name="Fouks B."/>
        </authorList>
    </citation>
    <scope>NUCLEOTIDE SEQUENCE</scope>
    <source>
        <strain evidence="13">Stay&amp;Tobe</strain>
        <tissue evidence="13">Testes</tissue>
    </source>
</reference>
<feature type="transmembrane region" description="Helical" evidence="12">
    <location>
        <begin position="409"/>
        <end position="431"/>
    </location>
</feature>
<sequence length="472" mass="54042">MNDFDYDLFDDMEEVSSMYDDTYMPGANLWYEEEDMDEGVKVSELVELCIEPTVRDGFGHVGKLLLWCFLFRASTQLVTIPMLVCHIVSSGTGLLILHHFFRSTMYYIVGFAVGAYLCLFLVSHLLKKHRGPIMGLASVAFLIICELCFVNSTEWHKIRGAQMLVAMKVISVAFDTDFGALQCLPSPAEFIGYVLCVGTCVFGPWVPYRDYISIFNKPLWNMRWLWRILTSVLLGFLFLTVSTCWIHWLIPDGAWRWWVAYRDALSFRSSHYFVSFLSEASALMSGFGHHEDEPWSLSVTRPQFIEIPRSLVQVVVYWNVPMHNWLKNYVFRTTKPLGSFAAILSTYAISSLLHGLNFQLAAVLLSLGAYTYVEYVLRQKLATVFGACIQVRPCRRECSHRNKEKHLTVVLGNMGLGLVAMFHLSYLGVMFDMSPKLQDEGYNYAHTLAKWSVLSYASHWVALGTYIFYLLV</sequence>
<organism evidence="13 14">
    <name type="scientific">Diploptera punctata</name>
    <name type="common">Pacific beetle cockroach</name>
    <dbReference type="NCBI Taxonomy" id="6984"/>
    <lineage>
        <taxon>Eukaryota</taxon>
        <taxon>Metazoa</taxon>
        <taxon>Ecdysozoa</taxon>
        <taxon>Arthropoda</taxon>
        <taxon>Hexapoda</taxon>
        <taxon>Insecta</taxon>
        <taxon>Pterygota</taxon>
        <taxon>Neoptera</taxon>
        <taxon>Polyneoptera</taxon>
        <taxon>Dictyoptera</taxon>
        <taxon>Blattodea</taxon>
        <taxon>Blaberoidea</taxon>
        <taxon>Blaberidae</taxon>
        <taxon>Diplopterinae</taxon>
        <taxon>Diploptera</taxon>
    </lineage>
</organism>
<dbReference type="GO" id="GO:0005783">
    <property type="term" value="C:endoplasmic reticulum"/>
    <property type="evidence" value="ECO:0007669"/>
    <property type="project" value="TreeGrafter"/>
</dbReference>
<evidence type="ECO:0000256" key="7">
    <source>
        <dbReference type="ARBA" id="ARBA00023315"/>
    </source>
</evidence>